<accession>A0ABT2SAM2</accession>
<dbReference type="PANTHER" id="PTHR43179:SF7">
    <property type="entry name" value="RHAMNOSYLTRANSFERASE WBBL"/>
    <property type="match status" value="1"/>
</dbReference>
<evidence type="ECO:0000259" key="1">
    <source>
        <dbReference type="Pfam" id="PF00535"/>
    </source>
</evidence>
<organism evidence="2 3">
    <name type="scientific">Roseburia amylophila</name>
    <dbReference type="NCBI Taxonomy" id="2981794"/>
    <lineage>
        <taxon>Bacteria</taxon>
        <taxon>Bacillati</taxon>
        <taxon>Bacillota</taxon>
        <taxon>Clostridia</taxon>
        <taxon>Lachnospirales</taxon>
        <taxon>Lachnospiraceae</taxon>
        <taxon>Roseburia</taxon>
    </lineage>
</organism>
<dbReference type="EMBL" id="JAOQKI010000002">
    <property type="protein sequence ID" value="MCU6716097.1"/>
    <property type="molecule type" value="Genomic_DNA"/>
</dbReference>
<dbReference type="CDD" id="cd04184">
    <property type="entry name" value="GT2_RfbC_Mx_like"/>
    <property type="match status" value="1"/>
</dbReference>
<dbReference type="Pfam" id="PF00535">
    <property type="entry name" value="Glycos_transf_2"/>
    <property type="match status" value="2"/>
</dbReference>
<dbReference type="InterPro" id="IPR001173">
    <property type="entry name" value="Glyco_trans_2-like"/>
</dbReference>
<feature type="domain" description="Glycosyltransferase 2-like" evidence="1">
    <location>
        <begin position="250"/>
        <end position="413"/>
    </location>
</feature>
<name>A0ABT2SAM2_9FIRM</name>
<feature type="domain" description="Glycosyltransferase 2-like" evidence="1">
    <location>
        <begin position="510"/>
        <end position="686"/>
    </location>
</feature>
<evidence type="ECO:0000313" key="2">
    <source>
        <dbReference type="EMBL" id="MCU6716097.1"/>
    </source>
</evidence>
<dbReference type="CDD" id="cd04186">
    <property type="entry name" value="GT_2_like_c"/>
    <property type="match status" value="1"/>
</dbReference>
<sequence length="785" mass="91951">MYKDYNINLNSGFVIDVEFEVENQNECNIGIGYESGQILFEANLKEYMEFEVEPEIKYYIEQTVYNNEIISIDGWGFTTSVIDMQKIDSVPVELSVINEDGQQETIMLKRKYRADVNENFGLEKSKKEFGFEVKWKNTQKNKGIYTVVLKGGKTSEKFIVECNKLVDQAREENRKYENFFDMLKNRDEELFIDDWHYLVNFGWKKYCDRIKKRFQDTEEVYNVWRKKYIPNARKLKKQRAEKLDYEPCISIIVPTYKTPEKFLKEMIDSVRNQSYENWELCIGDGSVTEDTVKNVVESYQKKDKRIKMLCLSENLGIAGNTNAALSIATGDYIALLDHDDILAPDALYEVVKWMNEHYKDETDVIYTDEDKVSFDLKDYFEPHFKSDYNLDLIRSNNYICHLFVARKSIVDQVGGFRKEYDGSQDYDFILRCIEQSKHVEHVPKVLYHWRCHPGSTAANQESKMYCYEAGKRAIEDHLKRRGEDGCQVVMTEHLGFYHVIYPIREHKKVSIIIPNKDQKEILERCIESVIQKTDYKNYEIIIVENNSTTNEIFEYYKTIEQRENIRVVIWKDKFNYSAINNFGVKYANGEYLLFLNNDIEVIRENWLSEMLANVQRKEVGIVGAKLLYPDNMVQHAGVIIGMGGIAGHPLSRHPADDCGYFARGIIQQNLNAVTAACMLTKKEVYEKVKGFEEKLAVAFNDIDLCLKVRKAGYLIVYDPEALLYHHESISRGKEDTLEKRNRFEGEVDYMAKKWKDVLEKGDEYYNPNLSLLSGNFELKKESEMQ</sequence>
<dbReference type="Gene3D" id="3.90.550.10">
    <property type="entry name" value="Spore Coat Polysaccharide Biosynthesis Protein SpsA, Chain A"/>
    <property type="match status" value="2"/>
</dbReference>
<dbReference type="SUPFAM" id="SSF53448">
    <property type="entry name" value="Nucleotide-diphospho-sugar transferases"/>
    <property type="match status" value="2"/>
</dbReference>
<dbReference type="InterPro" id="IPR029044">
    <property type="entry name" value="Nucleotide-diphossugar_trans"/>
</dbReference>
<gene>
    <name evidence="2" type="ORF">OCV43_02245</name>
</gene>
<keyword evidence="3" id="KW-1185">Reference proteome</keyword>
<reference evidence="2 3" key="1">
    <citation type="journal article" date="2021" name="ISME Commun">
        <title>Automated analysis of genomic sequences facilitates high-throughput and comprehensive description of bacteria.</title>
        <authorList>
            <person name="Hitch T.C.A."/>
        </authorList>
    </citation>
    <scope>NUCLEOTIDE SEQUENCE [LARGE SCALE GENOMIC DNA]</scope>
    <source>
        <strain evidence="2 3">Sanger_19</strain>
    </source>
</reference>
<comment type="caution">
    <text evidence="2">The sequence shown here is derived from an EMBL/GenBank/DDBJ whole genome shotgun (WGS) entry which is preliminary data.</text>
</comment>
<dbReference type="PANTHER" id="PTHR43179">
    <property type="entry name" value="RHAMNOSYLTRANSFERASE WBBL"/>
    <property type="match status" value="1"/>
</dbReference>
<evidence type="ECO:0000313" key="3">
    <source>
        <dbReference type="Proteomes" id="UP001209666"/>
    </source>
</evidence>
<proteinExistence type="predicted"/>
<dbReference type="Proteomes" id="UP001209666">
    <property type="component" value="Unassembled WGS sequence"/>
</dbReference>
<dbReference type="RefSeq" id="WP_262623311.1">
    <property type="nucleotide sequence ID" value="NZ_JAOQKI010000002.1"/>
</dbReference>
<protein>
    <submittedName>
        <fullName evidence="2">Glycosyltransferase family 2 protein</fullName>
    </submittedName>
</protein>